<organism evidence="1 2">
    <name type="scientific">Vaccinium darrowii</name>
    <dbReference type="NCBI Taxonomy" id="229202"/>
    <lineage>
        <taxon>Eukaryota</taxon>
        <taxon>Viridiplantae</taxon>
        <taxon>Streptophyta</taxon>
        <taxon>Embryophyta</taxon>
        <taxon>Tracheophyta</taxon>
        <taxon>Spermatophyta</taxon>
        <taxon>Magnoliopsida</taxon>
        <taxon>eudicotyledons</taxon>
        <taxon>Gunneridae</taxon>
        <taxon>Pentapetalae</taxon>
        <taxon>asterids</taxon>
        <taxon>Ericales</taxon>
        <taxon>Ericaceae</taxon>
        <taxon>Vaccinioideae</taxon>
        <taxon>Vaccinieae</taxon>
        <taxon>Vaccinium</taxon>
    </lineage>
</organism>
<name>A0ACB7YMZ2_9ERIC</name>
<comment type="caution">
    <text evidence="1">The sequence shown here is derived from an EMBL/GenBank/DDBJ whole genome shotgun (WGS) entry which is preliminary data.</text>
</comment>
<dbReference type="Proteomes" id="UP000828048">
    <property type="component" value="Chromosome 11"/>
</dbReference>
<protein>
    <submittedName>
        <fullName evidence="1">Uncharacterized protein</fullName>
    </submittedName>
</protein>
<gene>
    <name evidence="1" type="ORF">Vadar_011473</name>
</gene>
<evidence type="ECO:0000313" key="1">
    <source>
        <dbReference type="EMBL" id="KAH7854220.1"/>
    </source>
</evidence>
<evidence type="ECO:0000313" key="2">
    <source>
        <dbReference type="Proteomes" id="UP000828048"/>
    </source>
</evidence>
<dbReference type="EMBL" id="CM037161">
    <property type="protein sequence ID" value="KAH7854220.1"/>
    <property type="molecule type" value="Genomic_DNA"/>
</dbReference>
<accession>A0ACB7YMZ2</accession>
<proteinExistence type="predicted"/>
<keyword evidence="2" id="KW-1185">Reference proteome</keyword>
<sequence length="130" mass="14229">MTTTDPVNKEMAEQKKEERIVEAELKKREEWERNTAGTWVEATPIGESQSYSTTGERGRSTGMHQMSALPGHGTGSLSGGWWKGGCHPTPSELPSARIGRPRPITQVWGMLPIKVMALVVLTLKGETTAL</sequence>
<reference evidence="1 2" key="1">
    <citation type="journal article" date="2021" name="Hortic Res">
        <title>High-quality reference genome and annotation aids understanding of berry development for evergreen blueberry (Vaccinium darrowii).</title>
        <authorList>
            <person name="Yu J."/>
            <person name="Hulse-Kemp A.M."/>
            <person name="Babiker E."/>
            <person name="Staton M."/>
        </authorList>
    </citation>
    <scope>NUCLEOTIDE SEQUENCE [LARGE SCALE GENOMIC DNA]</scope>
    <source>
        <strain evidence="2">cv. NJ 8807/NJ 8810</strain>
        <tissue evidence="1">Young leaf</tissue>
    </source>
</reference>